<dbReference type="PANTHER" id="PTHR46880">
    <property type="entry name" value="RAS-ASSOCIATING DOMAIN-CONTAINING PROTEIN"/>
    <property type="match status" value="1"/>
</dbReference>
<accession>A0A8J2L8B6</accession>
<keyword evidence="2" id="KW-1185">Reference proteome</keyword>
<dbReference type="OrthoDB" id="10000786at2759"/>
<organism evidence="1 2">
    <name type="scientific">Allacma fusca</name>
    <dbReference type="NCBI Taxonomy" id="39272"/>
    <lineage>
        <taxon>Eukaryota</taxon>
        <taxon>Metazoa</taxon>
        <taxon>Ecdysozoa</taxon>
        <taxon>Arthropoda</taxon>
        <taxon>Hexapoda</taxon>
        <taxon>Collembola</taxon>
        <taxon>Symphypleona</taxon>
        <taxon>Sminthuridae</taxon>
        <taxon>Allacma</taxon>
    </lineage>
</organism>
<protein>
    <submittedName>
        <fullName evidence="1">Uncharacterized protein</fullName>
    </submittedName>
</protein>
<evidence type="ECO:0000313" key="2">
    <source>
        <dbReference type="Proteomes" id="UP000708208"/>
    </source>
</evidence>
<evidence type="ECO:0000313" key="1">
    <source>
        <dbReference type="EMBL" id="CAG7827841.1"/>
    </source>
</evidence>
<dbReference type="EMBL" id="CAJVCH010545092">
    <property type="protein sequence ID" value="CAG7827841.1"/>
    <property type="molecule type" value="Genomic_DNA"/>
</dbReference>
<dbReference type="PANTHER" id="PTHR46880:SF5">
    <property type="entry name" value="DUF4371 DOMAIN-CONTAINING PROTEIN"/>
    <property type="match status" value="1"/>
</dbReference>
<dbReference type="Proteomes" id="UP000708208">
    <property type="component" value="Unassembled WGS sequence"/>
</dbReference>
<comment type="caution">
    <text evidence="1">The sequence shown here is derived from an EMBL/GenBank/DDBJ whole genome shotgun (WGS) entry which is preliminary data.</text>
</comment>
<reference evidence="1" key="1">
    <citation type="submission" date="2021-06" db="EMBL/GenBank/DDBJ databases">
        <authorList>
            <person name="Hodson N. C."/>
            <person name="Mongue J. A."/>
            <person name="Jaron S. K."/>
        </authorList>
    </citation>
    <scope>NUCLEOTIDE SEQUENCE</scope>
</reference>
<gene>
    <name evidence="1" type="ORF">AFUS01_LOCUS37802</name>
</gene>
<sequence length="448" mass="51543">MMDHKESIYHQLPVQWFKLFDSGLRGTELQDTFENQPGPFFDYISSTRAMIATTKQAVEIGLSFYNFEKLTDLLKYFYVDIGHLYSNGNGIRAIIESLSDSMHQEFVEYLLQVRPKISLLLDGTSDTSSETIVAILFMVEAAEEGHLIKMYKILHLREGEKGEVVFAALKNELDKDGLLEFFRNSLVSVTSDGGLNIFNVFNRHINNFTGRTILKHWCDNHRESLLYKNTVRKFPELQNVAAVVNKAHKTYSKSPKNKSFLRDSTIKQGGSPFEVKRFHEIRWVSGNLRAYKTFVLNWKYIMKATEGIKNNPDFNLKARSNAFLLLRDLTDPIFLSHLGFLFDIGRVIGDMSLQVEKRGATLIAKKEMRMQFLGILKSMKNRPTETVQSFIHSCVSANNSQVSSLQEFEKTDVTLNGFKLSNSRNDNGFYLYENQNKYIDEFIAQTLF</sequence>
<proteinExistence type="predicted"/>
<name>A0A8J2L8B6_9HEXA</name>
<dbReference type="AlphaFoldDB" id="A0A8J2L8B6"/>